<feature type="chain" id="PRO_5042072832" evidence="1">
    <location>
        <begin position="24"/>
        <end position="84"/>
    </location>
</feature>
<sequence length="84" mass="9154">MQTRFALILIFALIFIFDDEVAGRCGSGIDVVGDTDWTACLEPVDTNKCPHGFLKINEDNTFDGCPGTRICCLLTPVIDLKVGC</sequence>
<feature type="signal peptide" evidence="1">
    <location>
        <begin position="1"/>
        <end position="23"/>
    </location>
</feature>
<reference evidence="2" key="2">
    <citation type="journal article" date="2023" name="Science">
        <title>Genomic signatures of disease resistance in endangered staghorn corals.</title>
        <authorList>
            <person name="Vollmer S.V."/>
            <person name="Selwyn J.D."/>
            <person name="Despard B.A."/>
            <person name="Roesel C.L."/>
        </authorList>
    </citation>
    <scope>NUCLEOTIDE SEQUENCE</scope>
    <source>
        <strain evidence="2">K2</strain>
    </source>
</reference>
<dbReference type="AlphaFoldDB" id="A0AAD9PX71"/>
<proteinExistence type="predicted"/>
<keyword evidence="3" id="KW-1185">Reference proteome</keyword>
<name>A0AAD9PX71_ACRCE</name>
<accession>A0AAD9PX71</accession>
<evidence type="ECO:0000313" key="3">
    <source>
        <dbReference type="Proteomes" id="UP001249851"/>
    </source>
</evidence>
<evidence type="ECO:0000256" key="1">
    <source>
        <dbReference type="SAM" id="SignalP"/>
    </source>
</evidence>
<dbReference type="EMBL" id="JARQWQ010000109">
    <property type="protein sequence ID" value="KAK2550539.1"/>
    <property type="molecule type" value="Genomic_DNA"/>
</dbReference>
<protein>
    <submittedName>
        <fullName evidence="2">Uncharacterized protein</fullName>
    </submittedName>
</protein>
<organism evidence="2 3">
    <name type="scientific">Acropora cervicornis</name>
    <name type="common">Staghorn coral</name>
    <dbReference type="NCBI Taxonomy" id="6130"/>
    <lineage>
        <taxon>Eukaryota</taxon>
        <taxon>Metazoa</taxon>
        <taxon>Cnidaria</taxon>
        <taxon>Anthozoa</taxon>
        <taxon>Hexacorallia</taxon>
        <taxon>Scleractinia</taxon>
        <taxon>Astrocoeniina</taxon>
        <taxon>Acroporidae</taxon>
        <taxon>Acropora</taxon>
    </lineage>
</organism>
<evidence type="ECO:0000313" key="2">
    <source>
        <dbReference type="EMBL" id="KAK2550539.1"/>
    </source>
</evidence>
<reference evidence="2" key="1">
    <citation type="journal article" date="2023" name="G3 (Bethesda)">
        <title>Whole genome assembly and annotation of the endangered Caribbean coral Acropora cervicornis.</title>
        <authorList>
            <person name="Selwyn J.D."/>
            <person name="Vollmer S.V."/>
        </authorList>
    </citation>
    <scope>NUCLEOTIDE SEQUENCE</scope>
    <source>
        <strain evidence="2">K2</strain>
    </source>
</reference>
<comment type="caution">
    <text evidence="2">The sequence shown here is derived from an EMBL/GenBank/DDBJ whole genome shotgun (WGS) entry which is preliminary data.</text>
</comment>
<dbReference type="Proteomes" id="UP001249851">
    <property type="component" value="Unassembled WGS sequence"/>
</dbReference>
<keyword evidence="1" id="KW-0732">Signal</keyword>
<gene>
    <name evidence="2" type="ORF">P5673_028739</name>
</gene>